<dbReference type="Proteomes" id="UP000054166">
    <property type="component" value="Unassembled WGS sequence"/>
</dbReference>
<dbReference type="STRING" id="765440.A0A0C3GIA7"/>
<accession>A0A0C3GIA7</accession>
<dbReference type="InParanoid" id="A0A0C3GIA7"/>
<keyword evidence="2" id="KW-1185">Reference proteome</keyword>
<evidence type="ECO:0000313" key="1">
    <source>
        <dbReference type="EMBL" id="KIM91379.1"/>
    </source>
</evidence>
<reference evidence="2" key="2">
    <citation type="submission" date="2015-01" db="EMBL/GenBank/DDBJ databases">
        <title>Evolutionary Origins and Diversification of the Mycorrhizal Mutualists.</title>
        <authorList>
            <consortium name="DOE Joint Genome Institute"/>
            <consortium name="Mycorrhizal Genomics Consortium"/>
            <person name="Kohler A."/>
            <person name="Kuo A."/>
            <person name="Nagy L.G."/>
            <person name="Floudas D."/>
            <person name="Copeland A."/>
            <person name="Barry K.W."/>
            <person name="Cichocki N."/>
            <person name="Veneault-Fourrey C."/>
            <person name="LaButti K."/>
            <person name="Lindquist E.A."/>
            <person name="Lipzen A."/>
            <person name="Lundell T."/>
            <person name="Morin E."/>
            <person name="Murat C."/>
            <person name="Riley R."/>
            <person name="Ohm R."/>
            <person name="Sun H."/>
            <person name="Tunlid A."/>
            <person name="Henrissat B."/>
            <person name="Grigoriev I.V."/>
            <person name="Hibbett D.S."/>
            <person name="Martin F."/>
        </authorList>
    </citation>
    <scope>NUCLEOTIDE SEQUENCE [LARGE SCALE GENOMIC DNA]</scope>
    <source>
        <strain evidence="2">F 1598</strain>
    </source>
</reference>
<proteinExistence type="predicted"/>
<gene>
    <name evidence="1" type="ORF">PILCRDRAFT_810653</name>
</gene>
<reference evidence="1 2" key="1">
    <citation type="submission" date="2014-04" db="EMBL/GenBank/DDBJ databases">
        <authorList>
            <consortium name="DOE Joint Genome Institute"/>
            <person name="Kuo A."/>
            <person name="Tarkka M."/>
            <person name="Buscot F."/>
            <person name="Kohler A."/>
            <person name="Nagy L.G."/>
            <person name="Floudas D."/>
            <person name="Copeland A."/>
            <person name="Barry K.W."/>
            <person name="Cichocki N."/>
            <person name="Veneault-Fourrey C."/>
            <person name="LaButti K."/>
            <person name="Lindquist E.A."/>
            <person name="Lipzen A."/>
            <person name="Lundell T."/>
            <person name="Morin E."/>
            <person name="Murat C."/>
            <person name="Sun H."/>
            <person name="Tunlid A."/>
            <person name="Henrissat B."/>
            <person name="Grigoriev I.V."/>
            <person name="Hibbett D.S."/>
            <person name="Martin F."/>
            <person name="Nordberg H.P."/>
            <person name="Cantor M.N."/>
            <person name="Hua S.X."/>
        </authorList>
    </citation>
    <scope>NUCLEOTIDE SEQUENCE [LARGE SCALE GENOMIC DNA]</scope>
    <source>
        <strain evidence="1 2">F 1598</strain>
    </source>
</reference>
<name>A0A0C3GIA7_PILCF</name>
<dbReference type="EMBL" id="KN832971">
    <property type="protein sequence ID" value="KIM91379.1"/>
    <property type="molecule type" value="Genomic_DNA"/>
</dbReference>
<dbReference type="HOGENOM" id="CLU_2251045_0_0_1"/>
<dbReference type="OrthoDB" id="4138492at2759"/>
<organism evidence="1 2">
    <name type="scientific">Piloderma croceum (strain F 1598)</name>
    <dbReference type="NCBI Taxonomy" id="765440"/>
    <lineage>
        <taxon>Eukaryota</taxon>
        <taxon>Fungi</taxon>
        <taxon>Dikarya</taxon>
        <taxon>Basidiomycota</taxon>
        <taxon>Agaricomycotina</taxon>
        <taxon>Agaricomycetes</taxon>
        <taxon>Agaricomycetidae</taxon>
        <taxon>Atheliales</taxon>
        <taxon>Atheliaceae</taxon>
        <taxon>Piloderma</taxon>
    </lineage>
</organism>
<dbReference type="AlphaFoldDB" id="A0A0C3GIA7"/>
<protein>
    <submittedName>
        <fullName evidence="1">Uncharacterized protein</fullName>
    </submittedName>
</protein>
<sequence length="104" mass="12112">MKFIYGATPYTWSPTPFLAYYSVIFQNKTILFEAYNQNRLYRSYLLNAVLNNLWSHVLFLVPGVEDSAHWSTVSLLDADNVFTFPPFPNSLAMLDIGYREYDLI</sequence>
<evidence type="ECO:0000313" key="2">
    <source>
        <dbReference type="Proteomes" id="UP000054166"/>
    </source>
</evidence>